<organism evidence="1">
    <name type="scientific">Tetraselmis virus 1</name>
    <dbReference type="NCBI Taxonomy" id="2060617"/>
    <lineage>
        <taxon>Viruses</taxon>
        <taxon>Varidnaviria</taxon>
        <taxon>Bamfordvirae</taxon>
        <taxon>Nucleocytoviricota</taxon>
        <taxon>Megaviricetes</taxon>
        <taxon>Imitervirales</taxon>
        <taxon>Allomimiviridae</taxon>
        <taxon>Oceanusvirus</taxon>
        <taxon>Oceanusvirus kaneohense</taxon>
    </lineage>
</organism>
<accession>A0A2P0VNW2</accession>
<keyword evidence="2" id="KW-1185">Reference proteome</keyword>
<gene>
    <name evidence="1" type="ORF">TetV_512</name>
</gene>
<protein>
    <submittedName>
        <fullName evidence="1">Uncharacterized protein</fullName>
    </submittedName>
</protein>
<reference evidence="1" key="1">
    <citation type="journal article" date="2018" name="Virology">
        <title>A giant virus infecting green algae encodes key fermentation genes.</title>
        <authorList>
            <person name="Schvarcz C.R."/>
            <person name="Steward G.F."/>
        </authorList>
    </citation>
    <scope>NUCLEOTIDE SEQUENCE [LARGE SCALE GENOMIC DNA]</scope>
</reference>
<proteinExistence type="predicted"/>
<sequence>MYNTSVPYVSDVTKHSSTETLQVMHAVMVGFMNTQAKFVKRVHNNPYLHQLIDVIGCKRMQILSDWMLHTINRRDNDKNFNCIYFFNKVLTMLTMAKQKGVDFQKYENFRLLETSYVYGLDLCLLSEPLMVTMLTKLTDVSLKVADSEFVYDLLYEVLNTSHIFGKGCDHQKSCFRRIVNDSLELPHANSPTYDTLQVSKLP</sequence>
<evidence type="ECO:0000313" key="1">
    <source>
        <dbReference type="EMBL" id="AUF82594.1"/>
    </source>
</evidence>
<dbReference type="Proteomes" id="UP000244773">
    <property type="component" value="Segment"/>
</dbReference>
<dbReference type="EMBL" id="KY322437">
    <property type="protein sequence ID" value="AUF82594.1"/>
    <property type="molecule type" value="Genomic_DNA"/>
</dbReference>
<evidence type="ECO:0000313" key="2">
    <source>
        <dbReference type="Proteomes" id="UP000244773"/>
    </source>
</evidence>
<name>A0A2P0VNW2_9VIRU</name>